<keyword evidence="6" id="KW-1185">Reference proteome</keyword>
<keyword evidence="3" id="KW-0804">Transcription</keyword>
<evidence type="ECO:0000259" key="4">
    <source>
        <dbReference type="PROSITE" id="PS01124"/>
    </source>
</evidence>
<dbReference type="Proteomes" id="UP000028302">
    <property type="component" value="Unassembled WGS sequence"/>
</dbReference>
<dbReference type="STRING" id="1304275.C41B8_16454"/>
<gene>
    <name evidence="5" type="ORF">C41B8_16454</name>
</gene>
<dbReference type="InterPro" id="IPR009057">
    <property type="entry name" value="Homeodomain-like_sf"/>
</dbReference>
<dbReference type="SUPFAM" id="SSF46689">
    <property type="entry name" value="Homeodomain-like"/>
    <property type="match status" value="2"/>
</dbReference>
<proteinExistence type="predicted"/>
<dbReference type="PRINTS" id="PR00032">
    <property type="entry name" value="HTHARAC"/>
</dbReference>
<dbReference type="OrthoDB" id="9783876at2"/>
<dbReference type="InterPro" id="IPR018060">
    <property type="entry name" value="HTH_AraC"/>
</dbReference>
<evidence type="ECO:0000256" key="2">
    <source>
        <dbReference type="ARBA" id="ARBA00023125"/>
    </source>
</evidence>
<dbReference type="InterPro" id="IPR032783">
    <property type="entry name" value="AraC_lig"/>
</dbReference>
<dbReference type="Pfam" id="PF12852">
    <property type="entry name" value="Cupin_6"/>
    <property type="match status" value="1"/>
</dbReference>
<feature type="domain" description="HTH araC/xylS-type" evidence="4">
    <location>
        <begin position="217"/>
        <end position="315"/>
    </location>
</feature>
<dbReference type="GO" id="GO:0003700">
    <property type="term" value="F:DNA-binding transcription factor activity"/>
    <property type="evidence" value="ECO:0007669"/>
    <property type="project" value="InterPro"/>
</dbReference>
<dbReference type="PROSITE" id="PS00041">
    <property type="entry name" value="HTH_ARAC_FAMILY_1"/>
    <property type="match status" value="1"/>
</dbReference>
<keyword evidence="2" id="KW-0238">DNA-binding</keyword>
<dbReference type="InterPro" id="IPR020449">
    <property type="entry name" value="Tscrpt_reg_AraC-type_HTH"/>
</dbReference>
<evidence type="ECO:0000256" key="1">
    <source>
        <dbReference type="ARBA" id="ARBA00023015"/>
    </source>
</evidence>
<evidence type="ECO:0000313" key="6">
    <source>
        <dbReference type="Proteomes" id="UP000028302"/>
    </source>
</evidence>
<dbReference type="AlphaFoldDB" id="A0A084IHG1"/>
<protein>
    <submittedName>
        <fullName evidence="5">AraC family transcriptional regulator</fullName>
    </submittedName>
</protein>
<reference evidence="5 6" key="1">
    <citation type="submission" date="2013-03" db="EMBL/GenBank/DDBJ databases">
        <title>Salinisphaera hydrothermalis C41B8 Genome Sequencing.</title>
        <authorList>
            <person name="Li C."/>
            <person name="Lai Q."/>
            <person name="Shao Z."/>
        </authorList>
    </citation>
    <scope>NUCLEOTIDE SEQUENCE [LARGE SCALE GENOMIC DNA]</scope>
    <source>
        <strain evidence="5 6">C41B8</strain>
    </source>
</reference>
<dbReference type="PROSITE" id="PS01124">
    <property type="entry name" value="HTH_ARAC_FAMILY_2"/>
    <property type="match status" value="1"/>
</dbReference>
<dbReference type="PANTHER" id="PTHR11019:SF159">
    <property type="entry name" value="TRANSCRIPTIONAL REGULATOR-RELATED"/>
    <property type="match status" value="1"/>
</dbReference>
<name>A0A084IHG1_SALHC</name>
<dbReference type="EMBL" id="APNK01000038">
    <property type="protein sequence ID" value="KEZ76145.1"/>
    <property type="molecule type" value="Genomic_DNA"/>
</dbReference>
<sequence length="335" mass="37186">MVLDILSDVLDRVHLTGALIFRIDLAGPWCIEANPTFATLAGVLPSGTNQIIAFHAVVAGDCWFRGRKDAWFVAGPGEVVVFPHGGRHRMGDKPTRTAVRFESILETRRLSDLRHERFSTGNQPEITLLCGFLGCDRRAFEPLFASLPMHFCVRLDTVPGSLLDHVADEIVDDAPGAGSVRLRLTELLFIQALRQYVRALPDDADGWLAGVRDPMVGRALHALHRAPEYDWSVTALAEVAASSRSRLAARFRAVLGQAPMHYLARLRMQKAARLLQRRTCNISRIAEEVGYDSPAAFQRAFKRYYGISPGAWRLNGELSSLAKPPSAKPERRNAR</sequence>
<dbReference type="SMART" id="SM00342">
    <property type="entry name" value="HTH_ARAC"/>
    <property type="match status" value="1"/>
</dbReference>
<keyword evidence="1" id="KW-0805">Transcription regulation</keyword>
<evidence type="ECO:0000256" key="3">
    <source>
        <dbReference type="ARBA" id="ARBA00023163"/>
    </source>
</evidence>
<organism evidence="5 6">
    <name type="scientific">Salinisphaera hydrothermalis (strain C41B8)</name>
    <dbReference type="NCBI Taxonomy" id="1304275"/>
    <lineage>
        <taxon>Bacteria</taxon>
        <taxon>Pseudomonadati</taxon>
        <taxon>Pseudomonadota</taxon>
        <taxon>Gammaproteobacteria</taxon>
        <taxon>Salinisphaerales</taxon>
        <taxon>Salinisphaeraceae</taxon>
        <taxon>Salinisphaera</taxon>
    </lineage>
</organism>
<dbReference type="eggNOG" id="COG2207">
    <property type="taxonomic scope" value="Bacteria"/>
</dbReference>
<comment type="caution">
    <text evidence="5">The sequence shown here is derived from an EMBL/GenBank/DDBJ whole genome shotgun (WGS) entry which is preliminary data.</text>
</comment>
<dbReference type="GO" id="GO:0043565">
    <property type="term" value="F:sequence-specific DNA binding"/>
    <property type="evidence" value="ECO:0007669"/>
    <property type="project" value="InterPro"/>
</dbReference>
<evidence type="ECO:0000313" key="5">
    <source>
        <dbReference type="EMBL" id="KEZ76145.1"/>
    </source>
</evidence>
<dbReference type="Pfam" id="PF12833">
    <property type="entry name" value="HTH_18"/>
    <property type="match status" value="1"/>
</dbReference>
<dbReference type="PANTHER" id="PTHR11019">
    <property type="entry name" value="HTH-TYPE TRANSCRIPTIONAL REGULATOR NIMR"/>
    <property type="match status" value="1"/>
</dbReference>
<accession>A0A084IHG1</accession>
<dbReference type="Gene3D" id="1.10.10.60">
    <property type="entry name" value="Homeodomain-like"/>
    <property type="match status" value="2"/>
</dbReference>
<dbReference type="InterPro" id="IPR018062">
    <property type="entry name" value="HTH_AraC-typ_CS"/>
</dbReference>